<feature type="compositionally biased region" description="Low complexity" evidence="1">
    <location>
        <begin position="203"/>
        <end position="215"/>
    </location>
</feature>
<dbReference type="Proteomes" id="UP000720508">
    <property type="component" value="Unassembled WGS sequence"/>
</dbReference>
<organism evidence="2 3">
    <name type="scientific">Streptomyces niphimycinicus</name>
    <dbReference type="NCBI Taxonomy" id="2842201"/>
    <lineage>
        <taxon>Bacteria</taxon>
        <taxon>Bacillati</taxon>
        <taxon>Actinomycetota</taxon>
        <taxon>Actinomycetes</taxon>
        <taxon>Kitasatosporales</taxon>
        <taxon>Streptomycetaceae</taxon>
        <taxon>Streptomyces</taxon>
    </lineage>
</organism>
<protein>
    <submittedName>
        <fullName evidence="2">Uncharacterized protein</fullName>
    </submittedName>
</protein>
<proteinExistence type="predicted"/>
<dbReference type="RefSeq" id="WP_216341046.1">
    <property type="nucleotide sequence ID" value="NZ_JAHLEM010000066.1"/>
</dbReference>
<feature type="region of interest" description="Disordered" evidence="1">
    <location>
        <begin position="176"/>
        <end position="226"/>
    </location>
</feature>
<dbReference type="EMBL" id="JAHLEM010000066">
    <property type="protein sequence ID" value="MBU3864026.1"/>
    <property type="molecule type" value="Genomic_DNA"/>
</dbReference>
<keyword evidence="3" id="KW-1185">Reference proteome</keyword>
<accession>A0ABS6CAT9</accession>
<evidence type="ECO:0000313" key="2">
    <source>
        <dbReference type="EMBL" id="MBU3864026.1"/>
    </source>
</evidence>
<reference evidence="2 3" key="1">
    <citation type="submission" date="2021-06" db="EMBL/GenBank/DDBJ databases">
        <authorList>
            <person name="Pan X."/>
        </authorList>
    </citation>
    <scope>NUCLEOTIDE SEQUENCE [LARGE SCALE GENOMIC DNA]</scope>
    <source>
        <strain evidence="2 3">4503</strain>
    </source>
</reference>
<comment type="caution">
    <text evidence="2">The sequence shown here is derived from an EMBL/GenBank/DDBJ whole genome shotgun (WGS) entry which is preliminary data.</text>
</comment>
<evidence type="ECO:0000256" key="1">
    <source>
        <dbReference type="SAM" id="MobiDB-lite"/>
    </source>
</evidence>
<sequence>MSSRRNAAGQFGKPLPTDRVLAHEHVAITRVSCAAEAPFTAVDLEGLTGVPARRCGLVMAFLLAYGLVEKAPGRNVYRSTKAAGNVARAWEESEAEGLRALREMWKASWFARAASKRLAPGPTLRIGLVSKLMTFSHSGEAQRRKVEILVDLMVAVGMLHPEDDGYLRWIDDAAVPKPRSQPQTAPADAPPSGGAETPDEDTGPAGPAPDGGIPRPRGHADMPPASSVNEDLIRLISPPILLADLARLSSEDIVALHGHIRGLATLLAKLRGPSMP</sequence>
<name>A0ABS6CAT9_9ACTN</name>
<gene>
    <name evidence="2" type="ORF">KN815_08015</name>
</gene>
<evidence type="ECO:0000313" key="3">
    <source>
        <dbReference type="Proteomes" id="UP000720508"/>
    </source>
</evidence>